<sequence length="202" mass="21487">MAGAARPSLRERKKSETRQAIHEAALRLVAENGIAHASVDAICSEAGVSSRTFFNYFPSKVAAIVGLSSFRVTDAGRAAFLTGTGETGLVRDLCILVSDIMNQTVREGADREAVRDLLAARPELAADVIRFAGELRKEVVALAALRTTPERAGLAVALVMGAVDCALHSPQQVEIGDGPEQFTEWLLAAVDAMRGLARESLD</sequence>
<dbReference type="EMBL" id="BAAAQY010000015">
    <property type="protein sequence ID" value="GAA2249490.1"/>
    <property type="molecule type" value="Genomic_DNA"/>
</dbReference>
<evidence type="ECO:0000259" key="5">
    <source>
        <dbReference type="PROSITE" id="PS50977"/>
    </source>
</evidence>
<dbReference type="PANTHER" id="PTHR30055:SF238">
    <property type="entry name" value="MYCOFACTOCIN BIOSYNTHESIS TRANSCRIPTIONAL REGULATOR MFTR-RELATED"/>
    <property type="match status" value="1"/>
</dbReference>
<dbReference type="InterPro" id="IPR050109">
    <property type="entry name" value="HTH-type_TetR-like_transc_reg"/>
</dbReference>
<evidence type="ECO:0000256" key="4">
    <source>
        <dbReference type="PROSITE-ProRule" id="PRU00335"/>
    </source>
</evidence>
<dbReference type="SUPFAM" id="SSF46689">
    <property type="entry name" value="Homeodomain-like"/>
    <property type="match status" value="1"/>
</dbReference>
<reference evidence="6 7" key="1">
    <citation type="journal article" date="2019" name="Int. J. Syst. Evol. Microbiol.">
        <title>The Global Catalogue of Microorganisms (GCM) 10K type strain sequencing project: providing services to taxonomists for standard genome sequencing and annotation.</title>
        <authorList>
            <consortium name="The Broad Institute Genomics Platform"/>
            <consortium name="The Broad Institute Genome Sequencing Center for Infectious Disease"/>
            <person name="Wu L."/>
            <person name="Ma J."/>
        </authorList>
    </citation>
    <scope>NUCLEOTIDE SEQUENCE [LARGE SCALE GENOMIC DNA]</scope>
    <source>
        <strain evidence="6 7">JCM 16117</strain>
    </source>
</reference>
<dbReference type="InterPro" id="IPR009057">
    <property type="entry name" value="Homeodomain-like_sf"/>
</dbReference>
<accession>A0ABN3E6Q0</accession>
<comment type="caution">
    <text evidence="6">The sequence shown here is derived from an EMBL/GenBank/DDBJ whole genome shotgun (WGS) entry which is preliminary data.</text>
</comment>
<name>A0ABN3E6Q0_9MICO</name>
<keyword evidence="7" id="KW-1185">Reference proteome</keyword>
<keyword evidence="3" id="KW-0804">Transcription</keyword>
<feature type="domain" description="HTH tetR-type" evidence="5">
    <location>
        <begin position="15"/>
        <end position="75"/>
    </location>
</feature>
<evidence type="ECO:0000256" key="3">
    <source>
        <dbReference type="ARBA" id="ARBA00023163"/>
    </source>
</evidence>
<proteinExistence type="predicted"/>
<protein>
    <submittedName>
        <fullName evidence="6">TetR family transcriptional regulator</fullName>
    </submittedName>
</protein>
<dbReference type="Gene3D" id="1.10.357.10">
    <property type="entry name" value="Tetracycline Repressor, domain 2"/>
    <property type="match status" value="1"/>
</dbReference>
<dbReference type="Proteomes" id="UP001500929">
    <property type="component" value="Unassembled WGS sequence"/>
</dbReference>
<dbReference type="PRINTS" id="PR00455">
    <property type="entry name" value="HTHTETR"/>
</dbReference>
<dbReference type="RefSeq" id="WP_259481530.1">
    <property type="nucleotide sequence ID" value="NZ_BAAAQY010000015.1"/>
</dbReference>
<keyword evidence="1" id="KW-0805">Transcription regulation</keyword>
<evidence type="ECO:0000313" key="7">
    <source>
        <dbReference type="Proteomes" id="UP001500929"/>
    </source>
</evidence>
<organism evidence="6 7">
    <name type="scientific">Herbiconiux moechotypicola</name>
    <dbReference type="NCBI Taxonomy" id="637393"/>
    <lineage>
        <taxon>Bacteria</taxon>
        <taxon>Bacillati</taxon>
        <taxon>Actinomycetota</taxon>
        <taxon>Actinomycetes</taxon>
        <taxon>Micrococcales</taxon>
        <taxon>Microbacteriaceae</taxon>
        <taxon>Herbiconiux</taxon>
    </lineage>
</organism>
<feature type="DNA-binding region" description="H-T-H motif" evidence="4">
    <location>
        <begin position="38"/>
        <end position="57"/>
    </location>
</feature>
<evidence type="ECO:0000256" key="2">
    <source>
        <dbReference type="ARBA" id="ARBA00023125"/>
    </source>
</evidence>
<evidence type="ECO:0000313" key="6">
    <source>
        <dbReference type="EMBL" id="GAA2249490.1"/>
    </source>
</evidence>
<dbReference type="PROSITE" id="PS50977">
    <property type="entry name" value="HTH_TETR_2"/>
    <property type="match status" value="1"/>
</dbReference>
<gene>
    <name evidence="6" type="ORF">GCM10009851_38880</name>
</gene>
<dbReference type="PANTHER" id="PTHR30055">
    <property type="entry name" value="HTH-TYPE TRANSCRIPTIONAL REGULATOR RUTR"/>
    <property type="match status" value="1"/>
</dbReference>
<dbReference type="InterPro" id="IPR001647">
    <property type="entry name" value="HTH_TetR"/>
</dbReference>
<evidence type="ECO:0000256" key="1">
    <source>
        <dbReference type="ARBA" id="ARBA00023015"/>
    </source>
</evidence>
<dbReference type="Pfam" id="PF00440">
    <property type="entry name" value="TetR_N"/>
    <property type="match status" value="1"/>
</dbReference>
<keyword evidence="2 4" id="KW-0238">DNA-binding</keyword>